<dbReference type="PANTHER" id="PTHR11827:SF72">
    <property type="entry name" value="GH08340P"/>
    <property type="match status" value="1"/>
</dbReference>
<dbReference type="AlphaFoldDB" id="A0AAD8XVW6"/>
<evidence type="ECO:0000313" key="11">
    <source>
        <dbReference type="EMBL" id="KAK1734465.1"/>
    </source>
</evidence>
<evidence type="ECO:0000256" key="7">
    <source>
        <dbReference type="SAM" id="MobiDB-lite"/>
    </source>
</evidence>
<comment type="similarity">
    <text evidence="2">Belongs to the SLC12A transporter family.</text>
</comment>
<dbReference type="Pfam" id="PF03522">
    <property type="entry name" value="SLC12"/>
    <property type="match status" value="1"/>
</dbReference>
<evidence type="ECO:0000313" key="12">
    <source>
        <dbReference type="Proteomes" id="UP001224775"/>
    </source>
</evidence>
<gene>
    <name evidence="11" type="ORF">QTG54_014972</name>
</gene>
<keyword evidence="4 8" id="KW-0812">Transmembrane</keyword>
<dbReference type="InterPro" id="IPR004841">
    <property type="entry name" value="AA-permease/SLC12A_dom"/>
</dbReference>
<feature type="region of interest" description="Disordered" evidence="7">
    <location>
        <begin position="77"/>
        <end position="150"/>
    </location>
</feature>
<feature type="domain" description="Amino acid permease/ SLC12A" evidence="9">
    <location>
        <begin position="157"/>
        <end position="492"/>
    </location>
</feature>
<feature type="transmembrane region" description="Helical" evidence="8">
    <location>
        <begin position="185"/>
        <end position="208"/>
    </location>
</feature>
<evidence type="ECO:0000256" key="2">
    <source>
        <dbReference type="ARBA" id="ARBA00010593"/>
    </source>
</evidence>
<evidence type="ECO:0000256" key="4">
    <source>
        <dbReference type="ARBA" id="ARBA00022692"/>
    </source>
</evidence>
<dbReference type="InterPro" id="IPR018491">
    <property type="entry name" value="SLC12_C"/>
</dbReference>
<feature type="compositionally biased region" description="Low complexity" evidence="7">
    <location>
        <begin position="86"/>
        <end position="95"/>
    </location>
</feature>
<keyword evidence="6 8" id="KW-0472">Membrane</keyword>
<keyword evidence="12" id="KW-1185">Reference proteome</keyword>
<reference evidence="11" key="1">
    <citation type="submission" date="2023-06" db="EMBL/GenBank/DDBJ databases">
        <title>Survivors Of The Sea: Transcriptome response of Skeletonema marinoi to long-term dormancy.</title>
        <authorList>
            <person name="Pinder M.I.M."/>
            <person name="Kourtchenko O."/>
            <person name="Robertson E.K."/>
            <person name="Larsson T."/>
            <person name="Maumus F."/>
            <person name="Osuna-Cruz C.M."/>
            <person name="Vancaester E."/>
            <person name="Stenow R."/>
            <person name="Vandepoele K."/>
            <person name="Ploug H."/>
            <person name="Bruchert V."/>
            <person name="Godhe A."/>
            <person name="Topel M."/>
        </authorList>
    </citation>
    <scope>NUCLEOTIDE SEQUENCE</scope>
    <source>
        <strain evidence="11">R05AC</strain>
    </source>
</reference>
<feature type="compositionally biased region" description="Basic residues" evidence="7">
    <location>
        <begin position="114"/>
        <end position="126"/>
    </location>
</feature>
<feature type="transmembrane region" description="Helical" evidence="8">
    <location>
        <begin position="397"/>
        <end position="415"/>
    </location>
</feature>
<feature type="transmembrane region" description="Helical" evidence="8">
    <location>
        <begin position="567"/>
        <end position="589"/>
    </location>
</feature>
<accession>A0AAD8XVW6</accession>
<feature type="transmembrane region" description="Helical" evidence="8">
    <location>
        <begin position="435"/>
        <end position="460"/>
    </location>
</feature>
<name>A0AAD8XVW6_9STRA</name>
<proteinExistence type="inferred from homology"/>
<feature type="domain" description="SLC12A transporter C-terminal" evidence="10">
    <location>
        <begin position="860"/>
        <end position="930"/>
    </location>
</feature>
<evidence type="ECO:0000256" key="8">
    <source>
        <dbReference type="SAM" id="Phobius"/>
    </source>
</evidence>
<feature type="transmembrane region" description="Helical" evidence="8">
    <location>
        <begin position="544"/>
        <end position="561"/>
    </location>
</feature>
<evidence type="ECO:0000259" key="10">
    <source>
        <dbReference type="Pfam" id="PF03522"/>
    </source>
</evidence>
<dbReference type="PANTHER" id="PTHR11827">
    <property type="entry name" value="SOLUTE CARRIER FAMILY 12, CATION COTRANSPORTERS"/>
    <property type="match status" value="1"/>
</dbReference>
<keyword evidence="5 8" id="KW-1133">Transmembrane helix</keyword>
<feature type="transmembrane region" description="Helical" evidence="8">
    <location>
        <begin position="220"/>
        <end position="242"/>
    </location>
</feature>
<feature type="compositionally biased region" description="Polar residues" evidence="7">
    <location>
        <begin position="96"/>
        <end position="113"/>
    </location>
</feature>
<dbReference type="FunFam" id="1.20.1740.10:FF:000013">
    <property type="entry name" value="Solute carrier family 12 member"/>
    <property type="match status" value="1"/>
</dbReference>
<comment type="caution">
    <text evidence="11">The sequence shown here is derived from an EMBL/GenBank/DDBJ whole genome shotgun (WGS) entry which is preliminary data.</text>
</comment>
<dbReference type="InterPro" id="IPR004842">
    <property type="entry name" value="SLC12A_fam"/>
</dbReference>
<dbReference type="Proteomes" id="UP001224775">
    <property type="component" value="Unassembled WGS sequence"/>
</dbReference>
<feature type="compositionally biased region" description="Low complexity" evidence="7">
    <location>
        <begin position="132"/>
        <end position="146"/>
    </location>
</feature>
<keyword evidence="3" id="KW-0813">Transport</keyword>
<evidence type="ECO:0000256" key="1">
    <source>
        <dbReference type="ARBA" id="ARBA00004141"/>
    </source>
</evidence>
<evidence type="ECO:0000256" key="5">
    <source>
        <dbReference type="ARBA" id="ARBA00022989"/>
    </source>
</evidence>
<comment type="subcellular location">
    <subcellularLocation>
        <location evidence="1">Membrane</location>
        <topology evidence="1">Multi-pass membrane protein</topology>
    </subcellularLocation>
</comment>
<sequence length="1111" mass="121282">MTDEKYAAADVTIAAPAGDSDYVAPTIATTTSSSSLPSATAGLNIELPVLSSRQSSLTQHSNINNPKSEPQYLMNSVASSTSTDEQQQQQQQQRQSNNRAPPQIITEHTPTTTNKKKSRRHGRRPKYILTASSPSKSDNPNNNSQNRPEEKLDTYNGVFLPCLAQIVGVIFFLRLPTITGQAGTVHTTLIIFVCVLSTFVTSLSLSAIASNGTIQAGGPYYIISRTLGVEIGGALGILFYLGTTLGASMHVMGAVETMTHSRHGKPYQLDNYGIFLSIVDTVPSQVWSLMLMFTIATIVSVGSKYVTRAANFFLGVVGLSILSIMVGAMLFAAGCYDGSLSEEDRVFHDNLHPNYRPDSSTGDTPTFWDLVALFYPAMTGILAGTNRSSKLATPNRSIPKGTIGAIGVTTLLYLFQTWLLGSVVSNEILIHNKLVVAAIAFPSPVVAKLGVVTACVGAALQCMAGGPQLLGAIAADDAIPFLKFLTRKKRRRNDLIKTTNTKGVEVLGLDGIGLSRSLDKSLPLNVDFESEASEKVEAENSKRAVWFSWGIASLGTLLGNIDHITPILTMFYLIMYGGINFCCFLLAWVDSPGFRPQFKYFSKGIALLGFLWCIGLAFVISWQMASLALGLVYVIFKYIRLSSGNRLEGGGSSPGADWGEVIDSVKYKLTTAVLARVTGSENFHAKNWMPQILTVVDTDDGGYPLQSEVLALAAQLQKGRGLNVVISIKDGSFLGDGVFEKAQHCKTTLKKFMEKERLTGYAKVIFSEENYPETVWNAVMNSGLGPVSPNTVLMSWVTDWKKLLTQDEDDSAAAFSENDDKARTVDDYANTLKGLINMRRVVCILKGLSFPQSRDKMPRGSTIDIYWVVDDGGICLLMSYILSRSTVWRAGVKIRVFVVLTDADENPQVVEHAVVDFLQQMRIDAVVITVDLQNASLQDDFRADPWDKNCPLGVPTLTVCEKFGLKKGGDDDDLTVASSLASYTYGGVPSPCNGSKPFWHNSCMPCTLESTPPTFPTVNNMPFDNNHERDSMMRQHQKQQPRCLSLDTAKKFNNLIRRHSSPASLVVTHLPLLHKASESVDFMEYVETMMNHMNNVLLILGTGVEYLTTVA</sequence>
<feature type="transmembrane region" description="Helical" evidence="8">
    <location>
        <begin position="610"/>
        <end position="636"/>
    </location>
</feature>
<organism evidence="11 12">
    <name type="scientific">Skeletonema marinoi</name>
    <dbReference type="NCBI Taxonomy" id="267567"/>
    <lineage>
        <taxon>Eukaryota</taxon>
        <taxon>Sar</taxon>
        <taxon>Stramenopiles</taxon>
        <taxon>Ochrophyta</taxon>
        <taxon>Bacillariophyta</taxon>
        <taxon>Coscinodiscophyceae</taxon>
        <taxon>Thalassiosirophycidae</taxon>
        <taxon>Thalassiosirales</taxon>
        <taxon>Skeletonemataceae</taxon>
        <taxon>Skeletonema</taxon>
        <taxon>Skeletonema marinoi-dohrnii complex</taxon>
    </lineage>
</organism>
<protein>
    <submittedName>
        <fullName evidence="11">Potassium-chloride cotransporter</fullName>
    </submittedName>
</protein>
<feature type="transmembrane region" description="Helical" evidence="8">
    <location>
        <begin position="312"/>
        <end position="333"/>
    </location>
</feature>
<feature type="transmembrane region" description="Helical" evidence="8">
    <location>
        <begin position="286"/>
        <end position="305"/>
    </location>
</feature>
<dbReference type="Pfam" id="PF00324">
    <property type="entry name" value="AA_permease"/>
    <property type="match status" value="2"/>
</dbReference>
<feature type="transmembrane region" description="Helical" evidence="8">
    <location>
        <begin position="366"/>
        <end position="385"/>
    </location>
</feature>
<dbReference type="GO" id="GO:0015377">
    <property type="term" value="F:chloride:monoatomic cation symporter activity"/>
    <property type="evidence" value="ECO:0007669"/>
    <property type="project" value="InterPro"/>
</dbReference>
<evidence type="ECO:0000256" key="3">
    <source>
        <dbReference type="ARBA" id="ARBA00022448"/>
    </source>
</evidence>
<evidence type="ECO:0000259" key="9">
    <source>
        <dbReference type="Pfam" id="PF00324"/>
    </source>
</evidence>
<feature type="transmembrane region" description="Helical" evidence="8">
    <location>
        <begin position="154"/>
        <end position="173"/>
    </location>
</feature>
<feature type="domain" description="Amino acid permease/ SLC12A" evidence="9">
    <location>
        <begin position="543"/>
        <end position="641"/>
    </location>
</feature>
<dbReference type="EMBL" id="JATAAI010000039">
    <property type="protein sequence ID" value="KAK1734465.1"/>
    <property type="molecule type" value="Genomic_DNA"/>
</dbReference>
<evidence type="ECO:0000256" key="6">
    <source>
        <dbReference type="ARBA" id="ARBA00023136"/>
    </source>
</evidence>
<dbReference type="GO" id="GO:0016020">
    <property type="term" value="C:membrane"/>
    <property type="evidence" value="ECO:0007669"/>
    <property type="project" value="UniProtKB-SubCell"/>
</dbReference>
<dbReference type="Gene3D" id="1.20.1740.10">
    <property type="entry name" value="Amino acid/polyamine transporter I"/>
    <property type="match status" value="1"/>
</dbReference>